<protein>
    <recommendedName>
        <fullName evidence="9">Major facilitator superfamily (MFS) profile domain-containing protein</fullName>
    </recommendedName>
</protein>
<dbReference type="PROSITE" id="PS00217">
    <property type="entry name" value="SUGAR_TRANSPORT_2"/>
    <property type="match status" value="1"/>
</dbReference>
<feature type="transmembrane region" description="Helical" evidence="8">
    <location>
        <begin position="322"/>
        <end position="341"/>
    </location>
</feature>
<feature type="transmembrane region" description="Helical" evidence="8">
    <location>
        <begin position="48"/>
        <end position="66"/>
    </location>
</feature>
<evidence type="ECO:0000256" key="4">
    <source>
        <dbReference type="ARBA" id="ARBA00022692"/>
    </source>
</evidence>
<dbReference type="NCBIfam" id="TIGR00879">
    <property type="entry name" value="SP"/>
    <property type="match status" value="1"/>
</dbReference>
<dbReference type="InterPro" id="IPR036259">
    <property type="entry name" value="MFS_trans_sf"/>
</dbReference>
<evidence type="ECO:0000313" key="11">
    <source>
        <dbReference type="Proteomes" id="UP000324241"/>
    </source>
</evidence>
<feature type="transmembrane region" description="Helical" evidence="8">
    <location>
        <begin position="131"/>
        <end position="152"/>
    </location>
</feature>
<organism evidence="10 11">
    <name type="scientific">Aspergillus tanneri</name>
    <dbReference type="NCBI Taxonomy" id="1220188"/>
    <lineage>
        <taxon>Eukaryota</taxon>
        <taxon>Fungi</taxon>
        <taxon>Dikarya</taxon>
        <taxon>Ascomycota</taxon>
        <taxon>Pezizomycotina</taxon>
        <taxon>Eurotiomycetes</taxon>
        <taxon>Eurotiomycetidae</taxon>
        <taxon>Eurotiales</taxon>
        <taxon>Aspergillaceae</taxon>
        <taxon>Aspergillus</taxon>
        <taxon>Aspergillus subgen. Circumdati</taxon>
    </lineage>
</organism>
<proteinExistence type="inferred from homology"/>
<keyword evidence="6 8" id="KW-0472">Membrane</keyword>
<evidence type="ECO:0000256" key="2">
    <source>
        <dbReference type="ARBA" id="ARBA00010992"/>
    </source>
</evidence>
<dbReference type="InterPro" id="IPR050360">
    <property type="entry name" value="MFS_Sugar_Transporters"/>
</dbReference>
<comment type="caution">
    <text evidence="10">The sequence shown here is derived from an EMBL/GenBank/DDBJ whole genome shotgun (WGS) entry which is preliminary data.</text>
</comment>
<dbReference type="InterPro" id="IPR003663">
    <property type="entry name" value="Sugar/inositol_transpt"/>
</dbReference>
<reference evidence="10 11" key="1">
    <citation type="submission" date="2019-08" db="EMBL/GenBank/DDBJ databases">
        <title>The genome sequence of a newly discovered highly antifungal drug resistant Aspergillus species, Aspergillus tanneri NIH 1004.</title>
        <authorList>
            <person name="Mounaud S."/>
            <person name="Singh I."/>
            <person name="Joardar V."/>
            <person name="Pakala S."/>
            <person name="Pakala S."/>
            <person name="Venepally P."/>
            <person name="Chung J.K."/>
            <person name="Losada L."/>
            <person name="Nierman W.C."/>
        </authorList>
    </citation>
    <scope>NUCLEOTIDE SEQUENCE [LARGE SCALE GENOMIC DNA]</scope>
    <source>
        <strain evidence="10 11">NIH1004</strain>
    </source>
</reference>
<keyword evidence="3 7" id="KW-0813">Transport</keyword>
<evidence type="ECO:0000256" key="5">
    <source>
        <dbReference type="ARBA" id="ARBA00022989"/>
    </source>
</evidence>
<dbReference type="PROSITE" id="PS00216">
    <property type="entry name" value="SUGAR_TRANSPORT_1"/>
    <property type="match status" value="1"/>
</dbReference>
<dbReference type="EMBL" id="QUQM01000007">
    <property type="protein sequence ID" value="KAA8646308.1"/>
    <property type="molecule type" value="Genomic_DNA"/>
</dbReference>
<dbReference type="PANTHER" id="PTHR48022">
    <property type="entry name" value="PLASTIDIC GLUCOSE TRANSPORTER 4"/>
    <property type="match status" value="1"/>
</dbReference>
<name>A0A5M9MH57_9EURO</name>
<comment type="subcellular location">
    <subcellularLocation>
        <location evidence="1">Membrane</location>
        <topology evidence="1">Multi-pass membrane protein</topology>
    </subcellularLocation>
</comment>
<dbReference type="PANTHER" id="PTHR48022:SF9">
    <property type="entry name" value="MAJOR FACILITATOR SUPERFAMILY (MFS) PROFILE DOMAIN-CONTAINING PROTEIN"/>
    <property type="match status" value="1"/>
</dbReference>
<keyword evidence="4 8" id="KW-0812">Transmembrane</keyword>
<accession>A0A5M9MH57</accession>
<feature type="transmembrane region" description="Helical" evidence="8">
    <location>
        <begin position="394"/>
        <end position="415"/>
    </location>
</feature>
<dbReference type="InterPro" id="IPR020846">
    <property type="entry name" value="MFS_dom"/>
</dbReference>
<sequence>MSVLCCLFVTLGSFLFGYDSGIISSTLEQSAFVDRFNHPSDAVTGGIVAAYNGGAILGAILVSYLSDPWGRRSVMFIGGILASLGAALQAGANTVAMVIAGRWIAGLAVGAMSSIIPVYCSEVSPSRIRGFLASMQQWMIGLGIVVAQWVGYGCSLHQAGDFTWRFPLALQAVPSVILVAGVWFLPESPRWLMEKGQFDRGREVLVCLHLKRDRSNIDLVDMEFIEIRDSIAEEQRTAVPSWRQLLCSPATWRRRVLLACGLQAFTQCSGTNVIQNYNPGLYKSLGLEDPTPLMIQGIWGALAQFWNTVLMLFIDRVPRRQLLIPSLLGMGVTMGVEAALAQANNGFRDPSANNPNAVRAAIAMFFVFSFFFTSLGLISWIYHVPPIARSHIGFNYFYCFFAFNWVGALVVWAFYTETGVQSLEEVEKVFTSPSPNRPLVGERKDPLPSRW</sequence>
<dbReference type="OrthoDB" id="6133115at2759"/>
<dbReference type="SUPFAM" id="SSF103473">
    <property type="entry name" value="MFS general substrate transporter"/>
    <property type="match status" value="1"/>
</dbReference>
<feature type="transmembrane region" description="Helical" evidence="8">
    <location>
        <begin position="98"/>
        <end position="119"/>
    </location>
</feature>
<dbReference type="GO" id="GO:0005351">
    <property type="term" value="F:carbohydrate:proton symporter activity"/>
    <property type="evidence" value="ECO:0007669"/>
    <property type="project" value="TreeGrafter"/>
</dbReference>
<dbReference type="PROSITE" id="PS50850">
    <property type="entry name" value="MFS"/>
    <property type="match status" value="1"/>
</dbReference>
<dbReference type="GeneID" id="54330437"/>
<evidence type="ECO:0000313" key="10">
    <source>
        <dbReference type="EMBL" id="KAA8646308.1"/>
    </source>
</evidence>
<evidence type="ECO:0000256" key="8">
    <source>
        <dbReference type="SAM" id="Phobius"/>
    </source>
</evidence>
<feature type="transmembrane region" description="Helical" evidence="8">
    <location>
        <begin position="164"/>
        <end position="185"/>
    </location>
</feature>
<feature type="transmembrane region" description="Helical" evidence="8">
    <location>
        <begin position="361"/>
        <end position="382"/>
    </location>
</feature>
<dbReference type="PRINTS" id="PR00171">
    <property type="entry name" value="SUGRTRNSPORT"/>
</dbReference>
<evidence type="ECO:0000256" key="1">
    <source>
        <dbReference type="ARBA" id="ARBA00004141"/>
    </source>
</evidence>
<dbReference type="InterPro" id="IPR005828">
    <property type="entry name" value="MFS_sugar_transport-like"/>
</dbReference>
<dbReference type="Gene3D" id="1.20.1250.20">
    <property type="entry name" value="MFS general substrate transporter like domains"/>
    <property type="match status" value="1"/>
</dbReference>
<dbReference type="Pfam" id="PF00083">
    <property type="entry name" value="Sugar_tr"/>
    <property type="match status" value="1"/>
</dbReference>
<dbReference type="VEuPathDB" id="FungiDB:EYZ11_004426"/>
<dbReference type="GO" id="GO:0016020">
    <property type="term" value="C:membrane"/>
    <property type="evidence" value="ECO:0007669"/>
    <property type="project" value="UniProtKB-SubCell"/>
</dbReference>
<evidence type="ECO:0000259" key="9">
    <source>
        <dbReference type="PROSITE" id="PS50850"/>
    </source>
</evidence>
<dbReference type="InterPro" id="IPR005829">
    <property type="entry name" value="Sugar_transporter_CS"/>
</dbReference>
<comment type="similarity">
    <text evidence="2 7">Belongs to the major facilitator superfamily. Sugar transporter (TC 2.A.1.1) family.</text>
</comment>
<keyword evidence="5 8" id="KW-1133">Transmembrane helix</keyword>
<dbReference type="RefSeq" id="XP_033425669.1">
    <property type="nucleotide sequence ID" value="XM_033572354.1"/>
</dbReference>
<feature type="domain" description="Major facilitator superfamily (MFS) profile" evidence="9">
    <location>
        <begin position="5"/>
        <end position="451"/>
    </location>
</feature>
<feature type="transmembrane region" description="Helical" evidence="8">
    <location>
        <begin position="73"/>
        <end position="92"/>
    </location>
</feature>
<dbReference type="Proteomes" id="UP000324241">
    <property type="component" value="Unassembled WGS sequence"/>
</dbReference>
<gene>
    <name evidence="10" type="ORF">ATNIH1004_007735</name>
</gene>
<evidence type="ECO:0000256" key="7">
    <source>
        <dbReference type="RuleBase" id="RU003346"/>
    </source>
</evidence>
<evidence type="ECO:0000256" key="6">
    <source>
        <dbReference type="ARBA" id="ARBA00023136"/>
    </source>
</evidence>
<evidence type="ECO:0000256" key="3">
    <source>
        <dbReference type="ARBA" id="ARBA00022448"/>
    </source>
</evidence>
<dbReference type="AlphaFoldDB" id="A0A5M9MH57"/>